<dbReference type="GO" id="GO:0009651">
    <property type="term" value="P:response to salt stress"/>
    <property type="evidence" value="ECO:0007669"/>
    <property type="project" value="TreeGrafter"/>
</dbReference>
<keyword evidence="3" id="KW-0489">Methyltransferase</keyword>
<keyword evidence="2" id="KW-0041">Annexin</keyword>
<dbReference type="GO" id="GO:0009408">
    <property type="term" value="P:response to heat"/>
    <property type="evidence" value="ECO:0007669"/>
    <property type="project" value="TreeGrafter"/>
</dbReference>
<dbReference type="FunFam" id="1.10.220.10:FF:000021">
    <property type="entry name" value="annexin D4"/>
    <property type="match status" value="1"/>
</dbReference>
<dbReference type="GO" id="GO:0032259">
    <property type="term" value="P:methylation"/>
    <property type="evidence" value="ECO:0007669"/>
    <property type="project" value="UniProtKB-KW"/>
</dbReference>
<dbReference type="Pfam" id="PF00191">
    <property type="entry name" value="Annexin"/>
    <property type="match status" value="1"/>
</dbReference>
<dbReference type="InterPro" id="IPR018502">
    <property type="entry name" value="Annexin_repeat"/>
</dbReference>
<organism evidence="3 4">
    <name type="scientific">Hibiscus syriacus</name>
    <name type="common">Rose of Sharon</name>
    <dbReference type="NCBI Taxonomy" id="106335"/>
    <lineage>
        <taxon>Eukaryota</taxon>
        <taxon>Viridiplantae</taxon>
        <taxon>Streptophyta</taxon>
        <taxon>Embryophyta</taxon>
        <taxon>Tracheophyta</taxon>
        <taxon>Spermatophyta</taxon>
        <taxon>Magnoliopsida</taxon>
        <taxon>eudicotyledons</taxon>
        <taxon>Gunneridae</taxon>
        <taxon>Pentapetalae</taxon>
        <taxon>rosids</taxon>
        <taxon>malvids</taxon>
        <taxon>Malvales</taxon>
        <taxon>Malvaceae</taxon>
        <taxon>Malvoideae</taxon>
        <taxon>Hibiscus</taxon>
    </lineage>
</organism>
<name>A0A6A2YS24_HIBSY</name>
<dbReference type="EMBL" id="VEPZ02001289">
    <property type="protein sequence ID" value="KAE8682268.1"/>
    <property type="molecule type" value="Genomic_DNA"/>
</dbReference>
<dbReference type="GO" id="GO:0005544">
    <property type="term" value="F:calcium-dependent phospholipid binding"/>
    <property type="evidence" value="ECO:0007669"/>
    <property type="project" value="InterPro"/>
</dbReference>
<dbReference type="AlphaFoldDB" id="A0A6A2YS24"/>
<evidence type="ECO:0000313" key="3">
    <source>
        <dbReference type="EMBL" id="KAE8682268.1"/>
    </source>
</evidence>
<keyword evidence="1" id="KW-0677">Repeat</keyword>
<evidence type="ECO:0000256" key="1">
    <source>
        <dbReference type="ARBA" id="ARBA00022737"/>
    </source>
</evidence>
<dbReference type="GO" id="GO:0001786">
    <property type="term" value="F:phosphatidylserine binding"/>
    <property type="evidence" value="ECO:0007669"/>
    <property type="project" value="TreeGrafter"/>
</dbReference>
<keyword evidence="3" id="KW-0808">Transferase</keyword>
<proteinExistence type="predicted"/>
<dbReference type="PANTHER" id="PTHR10502:SF196">
    <property type="entry name" value="ANNEXIN D4"/>
    <property type="match status" value="1"/>
</dbReference>
<dbReference type="GO" id="GO:0005737">
    <property type="term" value="C:cytoplasm"/>
    <property type="evidence" value="ECO:0007669"/>
    <property type="project" value="TreeGrafter"/>
</dbReference>
<dbReference type="InterPro" id="IPR037104">
    <property type="entry name" value="Annexin_sf"/>
</dbReference>
<dbReference type="GO" id="GO:0009414">
    <property type="term" value="P:response to water deprivation"/>
    <property type="evidence" value="ECO:0007669"/>
    <property type="project" value="TreeGrafter"/>
</dbReference>
<comment type="caution">
    <text evidence="3">The sequence shown here is derived from an EMBL/GenBank/DDBJ whole genome shotgun (WGS) entry which is preliminary data.</text>
</comment>
<keyword evidence="4" id="KW-1185">Reference proteome</keyword>
<evidence type="ECO:0000256" key="2">
    <source>
        <dbReference type="ARBA" id="ARBA00023216"/>
    </source>
</evidence>
<accession>A0A6A2YS24</accession>
<dbReference type="SUPFAM" id="SSF47874">
    <property type="entry name" value="Annexin"/>
    <property type="match status" value="1"/>
</dbReference>
<dbReference type="GO" id="GO:0009409">
    <property type="term" value="P:response to cold"/>
    <property type="evidence" value="ECO:0007669"/>
    <property type="project" value="TreeGrafter"/>
</dbReference>
<dbReference type="GO" id="GO:0005886">
    <property type="term" value="C:plasma membrane"/>
    <property type="evidence" value="ECO:0007669"/>
    <property type="project" value="TreeGrafter"/>
</dbReference>
<dbReference type="Proteomes" id="UP000436088">
    <property type="component" value="Unassembled WGS sequence"/>
</dbReference>
<dbReference type="GO" id="GO:0008168">
    <property type="term" value="F:methyltransferase activity"/>
    <property type="evidence" value="ECO:0007669"/>
    <property type="project" value="UniProtKB-KW"/>
</dbReference>
<sequence>MRKGCSQLFFEDERQFERWNQTPSKVLKPNSSDLRYEGLKVTEDTAKSEAKVLLNAIKDGDKRKVMEDDEVVRILTTRSKPHLKEVYEQYKKISDKTITEDLEVESLLKETVECLCTPQHFTRIFDASLRDEANENAKKALTRLIATQESGEMKELVAKFQDKIEERVKGAYKDVLVGVLAKEGN</sequence>
<dbReference type="GO" id="GO:0005509">
    <property type="term" value="F:calcium ion binding"/>
    <property type="evidence" value="ECO:0007669"/>
    <property type="project" value="InterPro"/>
</dbReference>
<dbReference type="Gene3D" id="1.10.220.10">
    <property type="entry name" value="Annexin"/>
    <property type="match status" value="1"/>
</dbReference>
<dbReference type="PANTHER" id="PTHR10502">
    <property type="entry name" value="ANNEXIN"/>
    <property type="match status" value="1"/>
</dbReference>
<protein>
    <submittedName>
        <fullName evidence="3">S-adenosyl-L-methionine-dependent methyltransferases superfamily protein</fullName>
    </submittedName>
</protein>
<reference evidence="3" key="1">
    <citation type="submission" date="2019-09" db="EMBL/GenBank/DDBJ databases">
        <title>Draft genome information of white flower Hibiscus syriacus.</title>
        <authorList>
            <person name="Kim Y.-M."/>
        </authorList>
    </citation>
    <scope>NUCLEOTIDE SEQUENCE [LARGE SCALE GENOMIC DNA]</scope>
    <source>
        <strain evidence="3">YM2019G1</strain>
    </source>
</reference>
<gene>
    <name evidence="3" type="ORF">F3Y22_tig00111273pilonHSYRG00392</name>
</gene>
<evidence type="ECO:0000313" key="4">
    <source>
        <dbReference type="Proteomes" id="UP000436088"/>
    </source>
</evidence>